<dbReference type="SMART" id="SM00062">
    <property type="entry name" value="PBPb"/>
    <property type="match status" value="1"/>
</dbReference>
<dbReference type="InterPro" id="IPR001320">
    <property type="entry name" value="Iontro_rcpt_C"/>
</dbReference>
<dbReference type="RefSeq" id="WP_136379517.1">
    <property type="nucleotide sequence ID" value="NZ_SLUB01000014.1"/>
</dbReference>
<protein>
    <submittedName>
        <fullName evidence="10">Basic amino acid ABC transporter substrate-binding protein</fullName>
    </submittedName>
</protein>
<dbReference type="InterPro" id="IPR018313">
    <property type="entry name" value="SBP_3_CS"/>
</dbReference>
<reference evidence="10 11" key="1">
    <citation type="journal article" date="2019" name="Indoor Air">
        <title>Impacts of indoor surface finishes on bacterial viability.</title>
        <authorList>
            <person name="Hu J."/>
            <person name="Maamar S.B."/>
            <person name="Glawe A.J."/>
            <person name="Gottel N."/>
            <person name="Gilbert J.A."/>
            <person name="Hartmann E.M."/>
        </authorList>
    </citation>
    <scope>NUCLEOTIDE SEQUENCE [LARGE SCALE GENOMIC DNA]</scope>
    <source>
        <strain evidence="10 11">AF060A6</strain>
    </source>
</reference>
<evidence type="ECO:0000256" key="4">
    <source>
        <dbReference type="ARBA" id="ARBA00023139"/>
    </source>
</evidence>
<organism evidence="10 11">
    <name type="scientific">Bacillus timonensis</name>
    <dbReference type="NCBI Taxonomy" id="1033734"/>
    <lineage>
        <taxon>Bacteria</taxon>
        <taxon>Bacillati</taxon>
        <taxon>Bacillota</taxon>
        <taxon>Bacilli</taxon>
        <taxon>Bacillales</taxon>
        <taxon>Bacillaceae</taxon>
        <taxon>Bacillus</taxon>
    </lineage>
</organism>
<evidence type="ECO:0000256" key="7">
    <source>
        <dbReference type="SAM" id="SignalP"/>
    </source>
</evidence>
<dbReference type="GO" id="GO:0015276">
    <property type="term" value="F:ligand-gated monoatomic ion channel activity"/>
    <property type="evidence" value="ECO:0007669"/>
    <property type="project" value="InterPro"/>
</dbReference>
<keyword evidence="11" id="KW-1185">Reference proteome</keyword>
<dbReference type="AlphaFoldDB" id="A0A4S3PT44"/>
<keyword evidence="3 7" id="KW-0732">Signal</keyword>
<dbReference type="EMBL" id="SLUB01000014">
    <property type="protein sequence ID" value="THE12768.1"/>
    <property type="molecule type" value="Genomic_DNA"/>
</dbReference>
<dbReference type="SUPFAM" id="SSF53850">
    <property type="entry name" value="Periplasmic binding protein-like II"/>
    <property type="match status" value="1"/>
</dbReference>
<comment type="subcellular location">
    <subcellularLocation>
        <location evidence="1">Cell membrane</location>
        <topology evidence="1">Lipid-anchor</topology>
    </subcellularLocation>
</comment>
<evidence type="ECO:0000259" key="9">
    <source>
        <dbReference type="SMART" id="SM00079"/>
    </source>
</evidence>
<dbReference type="Pfam" id="PF00497">
    <property type="entry name" value="SBP_bac_3"/>
    <property type="match status" value="1"/>
</dbReference>
<feature type="domain" description="Ionotropic glutamate receptor C-terminal" evidence="9">
    <location>
        <begin position="41"/>
        <end position="263"/>
    </location>
</feature>
<dbReference type="PROSITE" id="PS01039">
    <property type="entry name" value="SBP_BACTERIAL_3"/>
    <property type="match status" value="1"/>
</dbReference>
<evidence type="ECO:0000313" key="11">
    <source>
        <dbReference type="Proteomes" id="UP000306477"/>
    </source>
</evidence>
<accession>A0A4S3PT44</accession>
<dbReference type="Gene3D" id="3.40.190.10">
    <property type="entry name" value="Periplasmic binding protein-like II"/>
    <property type="match status" value="2"/>
</dbReference>
<dbReference type="STRING" id="1033734.GCA_000285535_03255"/>
<dbReference type="PANTHER" id="PTHR35936:SF17">
    <property type="entry name" value="ARGININE-BINDING EXTRACELLULAR PROTEIN ARTP"/>
    <property type="match status" value="1"/>
</dbReference>
<dbReference type="PROSITE" id="PS51257">
    <property type="entry name" value="PROKAR_LIPOPROTEIN"/>
    <property type="match status" value="1"/>
</dbReference>
<evidence type="ECO:0000256" key="1">
    <source>
        <dbReference type="ARBA" id="ARBA00004193"/>
    </source>
</evidence>
<dbReference type="SMART" id="SM00079">
    <property type="entry name" value="PBPe"/>
    <property type="match status" value="1"/>
</dbReference>
<evidence type="ECO:0000256" key="3">
    <source>
        <dbReference type="ARBA" id="ARBA00022729"/>
    </source>
</evidence>
<evidence type="ECO:0000256" key="5">
    <source>
        <dbReference type="ARBA" id="ARBA00023288"/>
    </source>
</evidence>
<proteinExistence type="inferred from homology"/>
<feature type="signal peptide" evidence="7">
    <location>
        <begin position="1"/>
        <end position="17"/>
    </location>
</feature>
<dbReference type="OrthoDB" id="9774451at2"/>
<evidence type="ECO:0000259" key="8">
    <source>
        <dbReference type="SMART" id="SM00062"/>
    </source>
</evidence>
<dbReference type="PANTHER" id="PTHR35936">
    <property type="entry name" value="MEMBRANE-BOUND LYTIC MUREIN TRANSGLYCOSYLASE F"/>
    <property type="match status" value="1"/>
</dbReference>
<keyword evidence="4" id="KW-0564">Palmitate</keyword>
<dbReference type="GO" id="GO:0005886">
    <property type="term" value="C:plasma membrane"/>
    <property type="evidence" value="ECO:0007669"/>
    <property type="project" value="UniProtKB-SubCell"/>
</dbReference>
<dbReference type="CDD" id="cd13624">
    <property type="entry name" value="PBP2_Arg_Lys_His"/>
    <property type="match status" value="1"/>
</dbReference>
<comment type="similarity">
    <text evidence="2 6">Belongs to the bacterial solute-binding protein 3 family.</text>
</comment>
<dbReference type="Proteomes" id="UP000306477">
    <property type="component" value="Unassembled WGS sequence"/>
</dbReference>
<name>A0A4S3PT44_9BACI</name>
<feature type="domain" description="Solute-binding protein family 3/N-terminal" evidence="8">
    <location>
        <begin position="41"/>
        <end position="264"/>
    </location>
</feature>
<evidence type="ECO:0000256" key="2">
    <source>
        <dbReference type="ARBA" id="ARBA00010333"/>
    </source>
</evidence>
<comment type="caution">
    <text evidence="10">The sequence shown here is derived from an EMBL/GenBank/DDBJ whole genome shotgun (WGS) entry which is preliminary data.</text>
</comment>
<keyword evidence="5" id="KW-0449">Lipoprotein</keyword>
<sequence>MKKLATFSILLVFLFLAACGTSDDTSGSGGEKEGEDAGKKTLKVMTDAAYAPFEFMEGDKIVGFEIDVLNAVAEEAGYELDIKHTGWDPIFVELNKGSYDMAISSISITEDREKEYLFTIPFFLSTNKIMIPEDSDIKTAEDLKGKKVAVQASTTGHFAVEKVLGEKHPDIKAFENNNLAILELESGGAEAVVADNGVIEYYAAQNPDKKLKVVGDKDTFDAEFYGMMFPKGSDDLKADFDKAIEAVIESGKYTEIYKEWFGTEPDLEALKAEQEASK</sequence>
<gene>
    <name evidence="10" type="ORF">E1I69_10265</name>
</gene>
<evidence type="ECO:0000256" key="6">
    <source>
        <dbReference type="RuleBase" id="RU003744"/>
    </source>
</evidence>
<dbReference type="InterPro" id="IPR001638">
    <property type="entry name" value="Solute-binding_3/MltF_N"/>
</dbReference>
<feature type="chain" id="PRO_5039516619" evidence="7">
    <location>
        <begin position="18"/>
        <end position="278"/>
    </location>
</feature>
<evidence type="ECO:0000313" key="10">
    <source>
        <dbReference type="EMBL" id="THE12768.1"/>
    </source>
</evidence>